<dbReference type="SMART" id="SM01192">
    <property type="entry name" value="Enolase_C"/>
    <property type="match status" value="1"/>
</dbReference>
<dbReference type="Pfam" id="PF00113">
    <property type="entry name" value="Enolase_C"/>
    <property type="match status" value="1"/>
</dbReference>
<evidence type="ECO:0000256" key="5">
    <source>
        <dbReference type="ARBA" id="ARBA00023239"/>
    </source>
</evidence>
<sequence>MKGDKELSIAEFMILPTGATSFKEAMRMGSETYHHLRKVIKDKYGLDATAVGDEGGFAPNIQNNKDALELLTDAIAKAGYTGRIEIGMDVASSEFYKDG</sequence>
<comment type="similarity">
    <text evidence="2">Belongs to the enolase family.</text>
</comment>
<dbReference type="GO" id="GO:0000287">
    <property type="term" value="F:magnesium ion binding"/>
    <property type="evidence" value="ECO:0007669"/>
    <property type="project" value="InterPro"/>
</dbReference>
<feature type="domain" description="Enolase C-terminal TIM barrel" evidence="8">
    <location>
        <begin position="4"/>
        <end position="99"/>
    </location>
</feature>
<organism evidence="9 10">
    <name type="scientific">Aromia moschata</name>
    <dbReference type="NCBI Taxonomy" id="1265417"/>
    <lineage>
        <taxon>Eukaryota</taxon>
        <taxon>Metazoa</taxon>
        <taxon>Ecdysozoa</taxon>
        <taxon>Arthropoda</taxon>
        <taxon>Hexapoda</taxon>
        <taxon>Insecta</taxon>
        <taxon>Pterygota</taxon>
        <taxon>Neoptera</taxon>
        <taxon>Endopterygota</taxon>
        <taxon>Coleoptera</taxon>
        <taxon>Polyphaga</taxon>
        <taxon>Cucujiformia</taxon>
        <taxon>Chrysomeloidea</taxon>
        <taxon>Cerambycidae</taxon>
        <taxon>Cerambycinae</taxon>
        <taxon>Callichromatini</taxon>
        <taxon>Aromia</taxon>
    </lineage>
</organism>
<gene>
    <name evidence="9" type="ORF">NQ318_009401</name>
</gene>
<keyword evidence="10" id="KW-1185">Reference proteome</keyword>
<dbReference type="Proteomes" id="UP001162162">
    <property type="component" value="Unassembled WGS sequence"/>
</dbReference>
<evidence type="ECO:0000256" key="2">
    <source>
        <dbReference type="ARBA" id="ARBA00009604"/>
    </source>
</evidence>
<evidence type="ECO:0000259" key="8">
    <source>
        <dbReference type="SMART" id="SM01192"/>
    </source>
</evidence>
<reference evidence="9" key="1">
    <citation type="journal article" date="2023" name="Insect Mol. Biol.">
        <title>Genome sequencing provides insights into the evolution of gene families encoding plant cell wall-degrading enzymes in longhorned beetles.</title>
        <authorList>
            <person name="Shin N.R."/>
            <person name="Okamura Y."/>
            <person name="Kirsch R."/>
            <person name="Pauchet Y."/>
        </authorList>
    </citation>
    <scope>NUCLEOTIDE SEQUENCE</scope>
    <source>
        <strain evidence="9">AMC_N1</strain>
    </source>
</reference>
<protein>
    <recommendedName>
        <fullName evidence="3">phosphopyruvate hydratase</fullName>
        <ecNumber evidence="3">4.2.1.11</ecNumber>
    </recommendedName>
    <alternativeName>
        <fullName evidence="6">2-phospho-D-glycerate hydro-lyase</fullName>
    </alternativeName>
    <alternativeName>
        <fullName evidence="7">2-phosphoglycerate dehydratase</fullName>
    </alternativeName>
</protein>
<evidence type="ECO:0000313" key="9">
    <source>
        <dbReference type="EMBL" id="KAJ8959968.1"/>
    </source>
</evidence>
<dbReference type="GO" id="GO:0004634">
    <property type="term" value="F:phosphopyruvate hydratase activity"/>
    <property type="evidence" value="ECO:0007669"/>
    <property type="project" value="UniProtKB-EC"/>
</dbReference>
<evidence type="ECO:0000256" key="4">
    <source>
        <dbReference type="ARBA" id="ARBA00023152"/>
    </source>
</evidence>
<dbReference type="SUPFAM" id="SSF51604">
    <property type="entry name" value="Enolase C-terminal domain-like"/>
    <property type="match status" value="1"/>
</dbReference>
<evidence type="ECO:0000256" key="3">
    <source>
        <dbReference type="ARBA" id="ARBA00012058"/>
    </source>
</evidence>
<evidence type="ECO:0000256" key="1">
    <source>
        <dbReference type="ARBA" id="ARBA00005031"/>
    </source>
</evidence>
<dbReference type="InterPro" id="IPR000941">
    <property type="entry name" value="Enolase"/>
</dbReference>
<keyword evidence="4" id="KW-0324">Glycolysis</keyword>
<evidence type="ECO:0000313" key="10">
    <source>
        <dbReference type="Proteomes" id="UP001162162"/>
    </source>
</evidence>
<name>A0AAV8ZA17_9CUCU</name>
<dbReference type="GO" id="GO:0006096">
    <property type="term" value="P:glycolytic process"/>
    <property type="evidence" value="ECO:0007669"/>
    <property type="project" value="UniProtKB-KW"/>
</dbReference>
<keyword evidence="5" id="KW-0456">Lyase</keyword>
<dbReference type="PANTHER" id="PTHR11902">
    <property type="entry name" value="ENOLASE"/>
    <property type="match status" value="1"/>
</dbReference>
<dbReference type="PANTHER" id="PTHR11902:SF1">
    <property type="entry name" value="ENOLASE"/>
    <property type="match status" value="1"/>
</dbReference>
<comment type="pathway">
    <text evidence="1">Carbohydrate degradation; glycolysis; pyruvate from D-glyceraldehyde 3-phosphate: step 4/5.</text>
</comment>
<dbReference type="EC" id="4.2.1.11" evidence="3"/>
<evidence type="ECO:0000256" key="6">
    <source>
        <dbReference type="ARBA" id="ARBA00031125"/>
    </source>
</evidence>
<dbReference type="GO" id="GO:0000015">
    <property type="term" value="C:phosphopyruvate hydratase complex"/>
    <property type="evidence" value="ECO:0007669"/>
    <property type="project" value="InterPro"/>
</dbReference>
<dbReference type="Gene3D" id="3.20.20.120">
    <property type="entry name" value="Enolase-like C-terminal domain"/>
    <property type="match status" value="1"/>
</dbReference>
<dbReference type="InterPro" id="IPR020810">
    <property type="entry name" value="Enolase_C"/>
</dbReference>
<comment type="caution">
    <text evidence="9">The sequence shown here is derived from an EMBL/GenBank/DDBJ whole genome shotgun (WGS) entry which is preliminary data.</text>
</comment>
<proteinExistence type="inferred from homology"/>
<dbReference type="AlphaFoldDB" id="A0AAV8ZA17"/>
<dbReference type="EMBL" id="JAPWTK010000010">
    <property type="protein sequence ID" value="KAJ8959968.1"/>
    <property type="molecule type" value="Genomic_DNA"/>
</dbReference>
<dbReference type="InterPro" id="IPR036849">
    <property type="entry name" value="Enolase-like_C_sf"/>
</dbReference>
<evidence type="ECO:0000256" key="7">
    <source>
        <dbReference type="ARBA" id="ARBA00032132"/>
    </source>
</evidence>
<accession>A0AAV8ZA17</accession>